<dbReference type="WBParaSite" id="ACRNAN_scaffold3985.g18358.t1">
    <property type="protein sequence ID" value="ACRNAN_scaffold3985.g18358.t1"/>
    <property type="gene ID" value="ACRNAN_scaffold3985.g18358"/>
</dbReference>
<dbReference type="InterPro" id="IPR013783">
    <property type="entry name" value="Ig-like_fold"/>
</dbReference>
<dbReference type="SUPFAM" id="SSF49899">
    <property type="entry name" value="Concanavalin A-like lectins/glucanases"/>
    <property type="match status" value="1"/>
</dbReference>
<dbReference type="Gene3D" id="2.60.120.200">
    <property type="match status" value="1"/>
</dbReference>
<dbReference type="AlphaFoldDB" id="A0A914DUP2"/>
<accession>A0A914DUP2</accession>
<dbReference type="Gene3D" id="2.60.40.10">
    <property type="entry name" value="Immunoglobulins"/>
    <property type="match status" value="1"/>
</dbReference>
<proteinExistence type="predicted"/>
<dbReference type="Proteomes" id="UP000887540">
    <property type="component" value="Unplaced"/>
</dbReference>
<dbReference type="InterPro" id="IPR036116">
    <property type="entry name" value="FN3_sf"/>
</dbReference>
<dbReference type="SUPFAM" id="SSF49265">
    <property type="entry name" value="Fibronectin type III"/>
    <property type="match status" value="1"/>
</dbReference>
<dbReference type="InterPro" id="IPR013320">
    <property type="entry name" value="ConA-like_dom_sf"/>
</dbReference>
<evidence type="ECO:0000313" key="1">
    <source>
        <dbReference type="Proteomes" id="UP000887540"/>
    </source>
</evidence>
<protein>
    <submittedName>
        <fullName evidence="2">Fibronectin type-III domain-containing protein</fullName>
    </submittedName>
</protein>
<organism evidence="1 2">
    <name type="scientific">Acrobeloides nanus</name>
    <dbReference type="NCBI Taxonomy" id="290746"/>
    <lineage>
        <taxon>Eukaryota</taxon>
        <taxon>Metazoa</taxon>
        <taxon>Ecdysozoa</taxon>
        <taxon>Nematoda</taxon>
        <taxon>Chromadorea</taxon>
        <taxon>Rhabditida</taxon>
        <taxon>Tylenchina</taxon>
        <taxon>Cephalobomorpha</taxon>
        <taxon>Cephaloboidea</taxon>
        <taxon>Cephalobidae</taxon>
        <taxon>Acrobeloides</taxon>
    </lineage>
</organism>
<name>A0A914DUP2_9BILA</name>
<reference evidence="2" key="1">
    <citation type="submission" date="2022-11" db="UniProtKB">
        <authorList>
            <consortium name="WormBaseParasite"/>
        </authorList>
    </citation>
    <scope>IDENTIFICATION</scope>
</reference>
<sequence>MCLDPSGGPGTNRPTWGCIYHHYVNVKGLAAPFTGKQLALQSPEIGGQGCCSGGYDQLGFESLTCALDPISSGAAPSCLTAVFLNGKVLLSWWGSAYATSYVVQRGTASGGPYNTTLASGITDPRSYEDSSMSAGTYYYIVRANSTSGPASSQVSITTGNPLIAYYKFDETSGTSASDSSGNGYTATLSGSTSFVSGRINNGVKLDGSSGYVSLPTTLLNQLGDFTIAAWVYVSTQYWIGRYQYSGDAYLNGIVDDFRIYAGCLSASLVQSLVSMSG</sequence>
<evidence type="ECO:0000313" key="2">
    <source>
        <dbReference type="WBParaSite" id="ACRNAN_scaffold3985.g18358.t1"/>
    </source>
</evidence>
<keyword evidence="1" id="KW-1185">Reference proteome</keyword>